<name>A0A420FVV0_9SPHI</name>
<keyword evidence="1" id="KW-0472">Membrane</keyword>
<evidence type="ECO:0008006" key="4">
    <source>
        <dbReference type="Google" id="ProtNLM"/>
    </source>
</evidence>
<sequence length="68" mass="7515">MLGYFRKFPIMGLIKLAFGLVFIVLGVMDREIYISVLGAVLLMTTLANKGTCPGNSCSPHLHHHKNDN</sequence>
<keyword evidence="1" id="KW-0812">Transmembrane</keyword>
<protein>
    <recommendedName>
        <fullName evidence="4">DUF2892 family protein</fullName>
    </recommendedName>
</protein>
<keyword evidence="1" id="KW-1133">Transmembrane helix</keyword>
<evidence type="ECO:0000313" key="2">
    <source>
        <dbReference type="EMBL" id="RKF37072.1"/>
    </source>
</evidence>
<evidence type="ECO:0000313" key="3">
    <source>
        <dbReference type="Proteomes" id="UP000286402"/>
    </source>
</evidence>
<reference evidence="2 3" key="1">
    <citation type="submission" date="2016-07" db="EMBL/GenBank/DDBJ databases">
        <title>Genome analysis of Sphingobacterium siyangense T12B17.</title>
        <authorList>
            <person name="Xu D."/>
            <person name="Su Y."/>
            <person name="Zheng S."/>
        </authorList>
    </citation>
    <scope>NUCLEOTIDE SEQUENCE [LARGE SCALE GENOMIC DNA]</scope>
    <source>
        <strain evidence="2 3">T12B17</strain>
    </source>
</reference>
<evidence type="ECO:0000256" key="1">
    <source>
        <dbReference type="SAM" id="Phobius"/>
    </source>
</evidence>
<dbReference type="EMBL" id="MCAQ01000012">
    <property type="protein sequence ID" value="RKF37072.1"/>
    <property type="molecule type" value="Genomic_DNA"/>
</dbReference>
<accession>A0A420FVV0</accession>
<feature type="transmembrane region" description="Helical" evidence="1">
    <location>
        <begin position="7"/>
        <end position="26"/>
    </location>
</feature>
<gene>
    <name evidence="2" type="ORF">BCY89_05320</name>
</gene>
<comment type="caution">
    <text evidence="2">The sequence shown here is derived from an EMBL/GenBank/DDBJ whole genome shotgun (WGS) entry which is preliminary data.</text>
</comment>
<keyword evidence="3" id="KW-1185">Reference proteome</keyword>
<proteinExistence type="predicted"/>
<dbReference type="AlphaFoldDB" id="A0A420FVV0"/>
<organism evidence="2 3">
    <name type="scientific">Sphingobacterium siyangense</name>
    <dbReference type="NCBI Taxonomy" id="459529"/>
    <lineage>
        <taxon>Bacteria</taxon>
        <taxon>Pseudomonadati</taxon>
        <taxon>Bacteroidota</taxon>
        <taxon>Sphingobacteriia</taxon>
        <taxon>Sphingobacteriales</taxon>
        <taxon>Sphingobacteriaceae</taxon>
        <taxon>Sphingobacterium</taxon>
    </lineage>
</organism>
<dbReference type="Proteomes" id="UP000286402">
    <property type="component" value="Unassembled WGS sequence"/>
</dbReference>